<dbReference type="GO" id="GO:0046872">
    <property type="term" value="F:metal ion binding"/>
    <property type="evidence" value="ECO:0007669"/>
    <property type="project" value="UniProtKB-KW"/>
</dbReference>
<proteinExistence type="inferred from homology"/>
<dbReference type="PANTHER" id="PTHR33337">
    <property type="entry name" value="GFA DOMAIN-CONTAINING PROTEIN"/>
    <property type="match status" value="1"/>
</dbReference>
<dbReference type="SUPFAM" id="SSF51316">
    <property type="entry name" value="Mss4-like"/>
    <property type="match status" value="1"/>
</dbReference>
<gene>
    <name evidence="6" type="ORF">G7Y82_02105</name>
</gene>
<dbReference type="AlphaFoldDB" id="A0A969W5S0"/>
<dbReference type="InterPro" id="IPR011057">
    <property type="entry name" value="Mss4-like_sf"/>
</dbReference>
<comment type="caution">
    <text evidence="6">The sequence shown here is derived from an EMBL/GenBank/DDBJ whole genome shotgun (WGS) entry which is preliminary data.</text>
</comment>
<evidence type="ECO:0000256" key="4">
    <source>
        <dbReference type="ARBA" id="ARBA00023239"/>
    </source>
</evidence>
<reference evidence="6" key="1">
    <citation type="submission" date="2020-03" db="EMBL/GenBank/DDBJ databases">
        <title>Solimonas marina sp. nov., isolated from deep seawater of the Pacific Ocean.</title>
        <authorList>
            <person name="Liu X."/>
            <person name="Lai Q."/>
            <person name="Sun F."/>
            <person name="Gai Y."/>
            <person name="Li G."/>
            <person name="Shao Z."/>
        </authorList>
    </citation>
    <scope>NUCLEOTIDE SEQUENCE</scope>
    <source>
        <strain evidence="6">C16B3</strain>
    </source>
</reference>
<keyword evidence="4" id="KW-0456">Lyase</keyword>
<evidence type="ECO:0000256" key="3">
    <source>
        <dbReference type="ARBA" id="ARBA00022833"/>
    </source>
</evidence>
<dbReference type="RefSeq" id="WP_168146332.1">
    <property type="nucleotide sequence ID" value="NZ_JAAVXB010000001.1"/>
</dbReference>
<evidence type="ECO:0000313" key="6">
    <source>
        <dbReference type="EMBL" id="NKF21092.1"/>
    </source>
</evidence>
<dbReference type="EMBL" id="JAAVXB010000001">
    <property type="protein sequence ID" value="NKF21092.1"/>
    <property type="molecule type" value="Genomic_DNA"/>
</dbReference>
<evidence type="ECO:0000313" key="7">
    <source>
        <dbReference type="Proteomes" id="UP000653472"/>
    </source>
</evidence>
<evidence type="ECO:0000256" key="2">
    <source>
        <dbReference type="ARBA" id="ARBA00022723"/>
    </source>
</evidence>
<keyword evidence="7" id="KW-1185">Reference proteome</keyword>
<dbReference type="Proteomes" id="UP000653472">
    <property type="component" value="Unassembled WGS sequence"/>
</dbReference>
<keyword evidence="2" id="KW-0479">Metal-binding</keyword>
<organism evidence="6 7">
    <name type="scientific">Solimonas marina</name>
    <dbReference type="NCBI Taxonomy" id="2714601"/>
    <lineage>
        <taxon>Bacteria</taxon>
        <taxon>Pseudomonadati</taxon>
        <taxon>Pseudomonadota</taxon>
        <taxon>Gammaproteobacteria</taxon>
        <taxon>Nevskiales</taxon>
        <taxon>Nevskiaceae</taxon>
        <taxon>Solimonas</taxon>
    </lineage>
</organism>
<dbReference type="Gene3D" id="3.90.1590.10">
    <property type="entry name" value="glutathione-dependent formaldehyde- activating enzyme (gfa)"/>
    <property type="match status" value="1"/>
</dbReference>
<dbReference type="PROSITE" id="PS51891">
    <property type="entry name" value="CENP_V_GFA"/>
    <property type="match status" value="1"/>
</dbReference>
<dbReference type="Pfam" id="PF04828">
    <property type="entry name" value="GFA"/>
    <property type="match status" value="1"/>
</dbReference>
<dbReference type="PANTHER" id="PTHR33337:SF40">
    <property type="entry name" value="CENP-V_GFA DOMAIN-CONTAINING PROTEIN-RELATED"/>
    <property type="match status" value="1"/>
</dbReference>
<feature type="domain" description="CENP-V/GFA" evidence="5">
    <location>
        <begin position="10"/>
        <end position="114"/>
    </location>
</feature>
<evidence type="ECO:0000256" key="1">
    <source>
        <dbReference type="ARBA" id="ARBA00005495"/>
    </source>
</evidence>
<keyword evidence="3" id="KW-0862">Zinc</keyword>
<protein>
    <submittedName>
        <fullName evidence="6">GFA family protein</fullName>
    </submittedName>
</protein>
<sequence>MPNRSDASPITGGCQCGAVRYAVHATQLERTHYCHCRMCQRALGNLFAALAGTRKTQFEWTGAQTPRVYASSSVATRGFCPQCGTPLSFAYAESEWIYVTVGSLDTPANAVPERHFGIESQLPWLHLDDALPKEATGDTDLLRTMKVYQHPQVPNGLAATQK</sequence>
<evidence type="ECO:0000259" key="5">
    <source>
        <dbReference type="PROSITE" id="PS51891"/>
    </source>
</evidence>
<accession>A0A969W5S0</accession>
<comment type="similarity">
    <text evidence="1">Belongs to the Gfa family.</text>
</comment>
<dbReference type="InterPro" id="IPR006913">
    <property type="entry name" value="CENP-V/GFA"/>
</dbReference>
<dbReference type="GO" id="GO:0016846">
    <property type="term" value="F:carbon-sulfur lyase activity"/>
    <property type="evidence" value="ECO:0007669"/>
    <property type="project" value="InterPro"/>
</dbReference>
<name>A0A969W5S0_9GAMM</name>